<sequence length="133" mass="14972">MQLTTLAHATPGRMLAFAQDGTLRLLWDDATLRIALFDLPHLAALLEDWAQEEELPLLRRGYYRLEPAPNGGLQLWLNNVGLNLSRDDLRTLTSLIAAAEERLTCLGKVVRTRPFGPGFRKLGAPQRKSLWLN</sequence>
<accession>A0A426U5R5</accession>
<dbReference type="Proteomes" id="UP000280307">
    <property type="component" value="Unassembled WGS sequence"/>
</dbReference>
<evidence type="ECO:0000313" key="1">
    <source>
        <dbReference type="EMBL" id="RRR75326.1"/>
    </source>
</evidence>
<protein>
    <submittedName>
        <fullName evidence="1">Uncharacterized protein</fullName>
    </submittedName>
</protein>
<proteinExistence type="predicted"/>
<evidence type="ECO:0000313" key="2">
    <source>
        <dbReference type="Proteomes" id="UP000280307"/>
    </source>
</evidence>
<dbReference type="EMBL" id="RSAS01000197">
    <property type="protein sequence ID" value="RRR75326.1"/>
    <property type="molecule type" value="Genomic_DNA"/>
</dbReference>
<comment type="caution">
    <text evidence="1">The sequence shown here is derived from an EMBL/GenBank/DDBJ whole genome shotgun (WGS) entry which is preliminary data.</text>
</comment>
<gene>
    <name evidence="1" type="ORF">EI684_04965</name>
</gene>
<organism evidence="1 2">
    <name type="scientific">Candidatus Viridilinea halotolerans</name>
    <dbReference type="NCBI Taxonomy" id="2491704"/>
    <lineage>
        <taxon>Bacteria</taxon>
        <taxon>Bacillati</taxon>
        <taxon>Chloroflexota</taxon>
        <taxon>Chloroflexia</taxon>
        <taxon>Chloroflexales</taxon>
        <taxon>Chloroflexineae</taxon>
        <taxon>Oscillochloridaceae</taxon>
        <taxon>Candidatus Viridilinea</taxon>
    </lineage>
</organism>
<reference evidence="1 2" key="1">
    <citation type="submission" date="2018-12" db="EMBL/GenBank/DDBJ databases">
        <title>Genome Sequence of Candidatus Viridilinea halotolerans isolated from saline sulfide-rich spring.</title>
        <authorList>
            <person name="Grouzdev D.S."/>
            <person name="Burganskaya E.I."/>
            <person name="Krutkina M.S."/>
            <person name="Sukhacheva M.V."/>
            <person name="Gorlenko V.M."/>
        </authorList>
    </citation>
    <scope>NUCLEOTIDE SEQUENCE [LARGE SCALE GENOMIC DNA]</scope>
    <source>
        <strain evidence="1">Chok-6</strain>
    </source>
</reference>
<dbReference type="AlphaFoldDB" id="A0A426U5R5"/>
<name>A0A426U5R5_9CHLR</name>